<proteinExistence type="predicted"/>
<reference evidence="1" key="1">
    <citation type="submission" date="2024-06" db="EMBL/GenBank/DDBJ databases">
        <authorList>
            <consortium name="consrtm"/>
            <person name="Uemura M."/>
            <person name="Terahara T."/>
        </authorList>
    </citation>
    <scope>NUCLEOTIDE SEQUENCE</scope>
    <source>
        <strain evidence="1">KM77-8</strain>
    </source>
</reference>
<organism evidence="1">
    <name type="scientific">Streptomyces haneummycinicus</name>
    <dbReference type="NCBI Taxonomy" id="3074435"/>
    <lineage>
        <taxon>Bacteria</taxon>
        <taxon>Bacillati</taxon>
        <taxon>Actinomycetota</taxon>
        <taxon>Actinomycetes</taxon>
        <taxon>Kitasatosporales</taxon>
        <taxon>Streptomycetaceae</taxon>
        <taxon>Streptomyces</taxon>
    </lineage>
</organism>
<gene>
    <name evidence="1" type="ORF">SHKM778_17590</name>
</gene>
<accession>A0AAT9HDE0</accession>
<sequence length="247" mass="27169">MTDDEELPAAALIGRRLLKVAAAWHHHADDESSLVRLWLHLGGLGPVLFHTPSTGLSLRADQPHGPYSTGTHGSVSVIDDSPVVPVTRFVGQPIRSVREIAYDDGRVGFTAGLTLQFPDGSVRMLGLEDVLLVSHEQHLGAVEAYLHEDVTIARVVQTCGSCPSQWDAWTTTGQYLYLRYRHGEGTVEQHPSEDIDTWDDKESRLWTFWDDGTADGRIELADFLAMAGLRLAPDTEVHTASPISRKA</sequence>
<name>A0AAT9HDE0_9ACTN</name>
<protein>
    <recommendedName>
        <fullName evidence="2">DUF899 domain-containing protein</fullName>
    </recommendedName>
</protein>
<evidence type="ECO:0000313" key="1">
    <source>
        <dbReference type="EMBL" id="BFO15371.1"/>
    </source>
</evidence>
<dbReference type="AlphaFoldDB" id="A0AAT9HDE0"/>
<reference evidence="1" key="2">
    <citation type="submission" date="2024-07" db="EMBL/GenBank/DDBJ databases">
        <title>Streptomyces haneummycinica sp. nov., a new antibiotic-producing actinobacterium isolated from marine sediment.</title>
        <authorList>
            <person name="Uemura M."/>
            <person name="Hamada M."/>
            <person name="Hirano S."/>
            <person name="Kobayashi K."/>
            <person name="Ohshiro T."/>
            <person name="Kobayashi T."/>
            <person name="Terahara T."/>
        </authorList>
    </citation>
    <scope>NUCLEOTIDE SEQUENCE</scope>
    <source>
        <strain evidence="1">KM77-8</strain>
    </source>
</reference>
<dbReference type="EMBL" id="AP035768">
    <property type="protein sequence ID" value="BFO15371.1"/>
    <property type="molecule type" value="Genomic_DNA"/>
</dbReference>
<evidence type="ECO:0008006" key="2">
    <source>
        <dbReference type="Google" id="ProtNLM"/>
    </source>
</evidence>